<evidence type="ECO:0000313" key="9">
    <source>
        <dbReference type="Proteomes" id="UP000006514"/>
    </source>
</evidence>
<organism evidence="8 9">
    <name type="scientific">Auricularia subglabra (strain TFB-10046 / SS5)</name>
    <name type="common">White-rot fungus</name>
    <name type="synonym">Auricularia delicata (strain TFB10046)</name>
    <dbReference type="NCBI Taxonomy" id="717982"/>
    <lineage>
        <taxon>Eukaryota</taxon>
        <taxon>Fungi</taxon>
        <taxon>Dikarya</taxon>
        <taxon>Basidiomycota</taxon>
        <taxon>Agaricomycotina</taxon>
        <taxon>Agaricomycetes</taxon>
        <taxon>Auriculariales</taxon>
        <taxon>Auriculariaceae</taxon>
        <taxon>Auricularia</taxon>
    </lineage>
</organism>
<dbReference type="InterPro" id="IPR050494">
    <property type="entry name" value="Ser_Thr_dual-spec_kinase"/>
</dbReference>
<evidence type="ECO:0000256" key="5">
    <source>
        <dbReference type="ARBA" id="ARBA00022840"/>
    </source>
</evidence>
<dbReference type="OrthoDB" id="283111at2759"/>
<dbReference type="PANTHER" id="PTHR24058">
    <property type="entry name" value="DUAL SPECIFICITY PROTEIN KINASE"/>
    <property type="match status" value="1"/>
</dbReference>
<dbReference type="GO" id="GO:0004674">
    <property type="term" value="F:protein serine/threonine kinase activity"/>
    <property type="evidence" value="ECO:0007669"/>
    <property type="project" value="UniProtKB-KW"/>
</dbReference>
<dbReference type="eggNOG" id="KOG0671">
    <property type="taxonomic scope" value="Eukaryota"/>
</dbReference>
<dbReference type="Gene3D" id="1.10.510.10">
    <property type="entry name" value="Transferase(Phosphotransferase) domain 1"/>
    <property type="match status" value="1"/>
</dbReference>
<feature type="region of interest" description="Disordered" evidence="6">
    <location>
        <begin position="1"/>
        <end position="86"/>
    </location>
</feature>
<sequence length="475" mass="51394">MDGTARAAGRRGRQGRAAVRTAAPAPRAVSHERMHSASRSGRKAVLPQRAPARKRVAQSPAPTTRPKKKAAPTRTAGLRGPEKAPAERLSVIVIEDTPPPPSAPPSVPAASNIAPGTRTVPSVIVIEDSPTPPPSPALTQRATARGCPPAVAPALREAATQQARSDYKPDRPRGVPGNGVKMGKHYTTTAYVADGSTCHVLSAVDGRDGKIYAIKIAHLTKTARSSARCELRIFEIIQNSKPPDFDDIILFYCSFTFRGHTCLVLQHVEATLWDVWQDYGCSAFPAAHVQAFATQLLRALDFLQSHRIVHGDVKTENIGVAHVDVMLGPVPGSKPWLLDTKIFLMDFGLSQVVGAEETWTGAAGTLGHMAPETESSWSFPVDAFALGCVLFELLTGKSLFGRKDDAVTVKKKLEREKKEKEKNPAFKSRLQVLIPDGTPARGAFCDLLGRLIELDPRERMTPREGLEHDAILRTI</sequence>
<dbReference type="AlphaFoldDB" id="J0CS56"/>
<dbReference type="Pfam" id="PF00069">
    <property type="entry name" value="Pkinase"/>
    <property type="match status" value="1"/>
</dbReference>
<accession>J0CS56</accession>
<evidence type="ECO:0000256" key="1">
    <source>
        <dbReference type="ARBA" id="ARBA00022527"/>
    </source>
</evidence>
<reference evidence="9" key="1">
    <citation type="journal article" date="2012" name="Science">
        <title>The Paleozoic origin of enzymatic lignin decomposition reconstructed from 31 fungal genomes.</title>
        <authorList>
            <person name="Floudas D."/>
            <person name="Binder M."/>
            <person name="Riley R."/>
            <person name="Barry K."/>
            <person name="Blanchette R.A."/>
            <person name="Henrissat B."/>
            <person name="Martinez A.T."/>
            <person name="Otillar R."/>
            <person name="Spatafora J.W."/>
            <person name="Yadav J.S."/>
            <person name="Aerts A."/>
            <person name="Benoit I."/>
            <person name="Boyd A."/>
            <person name="Carlson A."/>
            <person name="Copeland A."/>
            <person name="Coutinho P.M."/>
            <person name="de Vries R.P."/>
            <person name="Ferreira P."/>
            <person name="Findley K."/>
            <person name="Foster B."/>
            <person name="Gaskell J."/>
            <person name="Glotzer D."/>
            <person name="Gorecki P."/>
            <person name="Heitman J."/>
            <person name="Hesse C."/>
            <person name="Hori C."/>
            <person name="Igarashi K."/>
            <person name="Jurgens J.A."/>
            <person name="Kallen N."/>
            <person name="Kersten P."/>
            <person name="Kohler A."/>
            <person name="Kuees U."/>
            <person name="Kumar T.K.A."/>
            <person name="Kuo A."/>
            <person name="LaButti K."/>
            <person name="Larrondo L.F."/>
            <person name="Lindquist E."/>
            <person name="Ling A."/>
            <person name="Lombard V."/>
            <person name="Lucas S."/>
            <person name="Lundell T."/>
            <person name="Martin R."/>
            <person name="McLaughlin D.J."/>
            <person name="Morgenstern I."/>
            <person name="Morin E."/>
            <person name="Murat C."/>
            <person name="Nagy L.G."/>
            <person name="Nolan M."/>
            <person name="Ohm R.A."/>
            <person name="Patyshakuliyeva A."/>
            <person name="Rokas A."/>
            <person name="Ruiz-Duenas F.J."/>
            <person name="Sabat G."/>
            <person name="Salamov A."/>
            <person name="Samejima M."/>
            <person name="Schmutz J."/>
            <person name="Slot J.C."/>
            <person name="St John F."/>
            <person name="Stenlid J."/>
            <person name="Sun H."/>
            <person name="Sun S."/>
            <person name="Syed K."/>
            <person name="Tsang A."/>
            <person name="Wiebenga A."/>
            <person name="Young D."/>
            <person name="Pisabarro A."/>
            <person name="Eastwood D.C."/>
            <person name="Martin F."/>
            <person name="Cullen D."/>
            <person name="Grigoriev I.V."/>
            <person name="Hibbett D.S."/>
        </authorList>
    </citation>
    <scope>NUCLEOTIDE SEQUENCE [LARGE SCALE GENOMIC DNA]</scope>
    <source>
        <strain evidence="9">TFB10046</strain>
    </source>
</reference>
<keyword evidence="3" id="KW-0547">Nucleotide-binding</keyword>
<gene>
    <name evidence="8" type="ORF">AURDEDRAFT_177824</name>
</gene>
<proteinExistence type="predicted"/>
<feature type="compositionally biased region" description="Low complexity" evidence="6">
    <location>
        <begin position="15"/>
        <end position="28"/>
    </location>
</feature>
<evidence type="ECO:0000256" key="3">
    <source>
        <dbReference type="ARBA" id="ARBA00022741"/>
    </source>
</evidence>
<evidence type="ECO:0000256" key="6">
    <source>
        <dbReference type="SAM" id="MobiDB-lite"/>
    </source>
</evidence>
<feature type="domain" description="Protein kinase" evidence="7">
    <location>
        <begin position="186"/>
        <end position="471"/>
    </location>
</feature>
<evidence type="ECO:0000313" key="8">
    <source>
        <dbReference type="EMBL" id="EJD33094.1"/>
    </source>
</evidence>
<keyword evidence="5" id="KW-0067">ATP-binding</keyword>
<feature type="region of interest" description="Disordered" evidence="6">
    <location>
        <begin position="157"/>
        <end position="180"/>
    </location>
</feature>
<keyword evidence="1" id="KW-0723">Serine/threonine-protein kinase</keyword>
<dbReference type="InParanoid" id="J0CS56"/>
<dbReference type="EMBL" id="JH688443">
    <property type="protein sequence ID" value="EJD33094.1"/>
    <property type="molecule type" value="Genomic_DNA"/>
</dbReference>
<keyword evidence="4 8" id="KW-0418">Kinase</keyword>
<dbReference type="Proteomes" id="UP000006514">
    <property type="component" value="Unassembled WGS sequence"/>
</dbReference>
<evidence type="ECO:0000256" key="4">
    <source>
        <dbReference type="ARBA" id="ARBA00022777"/>
    </source>
</evidence>
<feature type="region of interest" description="Disordered" evidence="6">
    <location>
        <begin position="130"/>
        <end position="149"/>
    </location>
</feature>
<dbReference type="InterPro" id="IPR000719">
    <property type="entry name" value="Prot_kinase_dom"/>
</dbReference>
<keyword evidence="9" id="KW-1185">Reference proteome</keyword>
<protein>
    <submittedName>
        <fullName evidence="8">Kinase-like protein</fullName>
    </submittedName>
</protein>
<dbReference type="SMART" id="SM00220">
    <property type="entry name" value="S_TKc"/>
    <property type="match status" value="1"/>
</dbReference>
<dbReference type="GO" id="GO:0005524">
    <property type="term" value="F:ATP binding"/>
    <property type="evidence" value="ECO:0007669"/>
    <property type="project" value="UniProtKB-KW"/>
</dbReference>
<dbReference type="KEGG" id="adl:AURDEDRAFT_177824"/>
<name>J0CS56_AURST</name>
<dbReference type="Gene3D" id="3.30.200.20">
    <property type="entry name" value="Phosphorylase Kinase, domain 1"/>
    <property type="match status" value="1"/>
</dbReference>
<dbReference type="PROSITE" id="PS50011">
    <property type="entry name" value="PROTEIN_KINASE_DOM"/>
    <property type="match status" value="1"/>
</dbReference>
<dbReference type="InterPro" id="IPR011009">
    <property type="entry name" value="Kinase-like_dom_sf"/>
</dbReference>
<evidence type="ECO:0000256" key="2">
    <source>
        <dbReference type="ARBA" id="ARBA00022679"/>
    </source>
</evidence>
<evidence type="ECO:0000259" key="7">
    <source>
        <dbReference type="PROSITE" id="PS50011"/>
    </source>
</evidence>
<keyword evidence="2" id="KW-0808">Transferase</keyword>
<dbReference type="SUPFAM" id="SSF56112">
    <property type="entry name" value="Protein kinase-like (PK-like)"/>
    <property type="match status" value="1"/>
</dbReference>